<dbReference type="AlphaFoldDB" id="G4TNK6"/>
<organism evidence="2 3">
    <name type="scientific">Serendipita indica (strain DSM 11827)</name>
    <name type="common">Root endophyte fungus</name>
    <name type="synonym">Piriformospora indica</name>
    <dbReference type="NCBI Taxonomy" id="1109443"/>
    <lineage>
        <taxon>Eukaryota</taxon>
        <taxon>Fungi</taxon>
        <taxon>Dikarya</taxon>
        <taxon>Basidiomycota</taxon>
        <taxon>Agaricomycotina</taxon>
        <taxon>Agaricomycetes</taxon>
        <taxon>Sebacinales</taxon>
        <taxon>Serendipitaceae</taxon>
        <taxon>Serendipita</taxon>
    </lineage>
</organism>
<dbReference type="InParanoid" id="G4TNK6"/>
<sequence>MSTNHAQLPTYTDYDAKQPLLETGARLNEENEVLVVGDDRTCGRNGQGFFGRMRARCAARCAAKYGPPCENERCVKQARRRRRFRLFFFGLISLFVITHLLKGAYMFYRLPKHVHCQEITSTESTFDYALPRSLMVDYSLTGTGTTSITHSSEIPSDQVSVRVEFESLEEDEKVYLCAAQFKKRFLAVGAYAKDHEGDIPKVKKTTIVLPEDAKAPSIRFGTKKAGRCAEKMVRKRITLD</sequence>
<reference evidence="2 3" key="1">
    <citation type="journal article" date="2011" name="PLoS Pathog.">
        <title>Endophytic Life Strategies Decoded by Genome and Transcriptome Analyses of the Mutualistic Root Symbiont Piriformospora indica.</title>
        <authorList>
            <person name="Zuccaro A."/>
            <person name="Lahrmann U."/>
            <person name="Guldener U."/>
            <person name="Langen G."/>
            <person name="Pfiffi S."/>
            <person name="Biedenkopf D."/>
            <person name="Wong P."/>
            <person name="Samans B."/>
            <person name="Grimm C."/>
            <person name="Basiewicz M."/>
            <person name="Murat C."/>
            <person name="Martin F."/>
            <person name="Kogel K.H."/>
        </authorList>
    </citation>
    <scope>NUCLEOTIDE SEQUENCE [LARGE SCALE GENOMIC DNA]</scope>
    <source>
        <strain evidence="2 3">DSM 11827</strain>
    </source>
</reference>
<dbReference type="OrthoDB" id="3262218at2759"/>
<protein>
    <submittedName>
        <fullName evidence="2">Uncharacterized protein</fullName>
    </submittedName>
</protein>
<evidence type="ECO:0000313" key="2">
    <source>
        <dbReference type="EMBL" id="CCA72895.1"/>
    </source>
</evidence>
<gene>
    <name evidence="2" type="ORF">PIIN_06831</name>
</gene>
<dbReference type="Proteomes" id="UP000007148">
    <property type="component" value="Unassembled WGS sequence"/>
</dbReference>
<evidence type="ECO:0000256" key="1">
    <source>
        <dbReference type="SAM" id="Phobius"/>
    </source>
</evidence>
<evidence type="ECO:0000313" key="3">
    <source>
        <dbReference type="Proteomes" id="UP000007148"/>
    </source>
</evidence>
<keyword evidence="1" id="KW-0472">Membrane</keyword>
<proteinExistence type="predicted"/>
<dbReference type="EMBL" id="CAFZ01000189">
    <property type="protein sequence ID" value="CCA72895.1"/>
    <property type="molecule type" value="Genomic_DNA"/>
</dbReference>
<name>G4TNK6_SERID</name>
<keyword evidence="1" id="KW-1133">Transmembrane helix</keyword>
<keyword evidence="3" id="KW-1185">Reference proteome</keyword>
<keyword evidence="1" id="KW-0812">Transmembrane</keyword>
<dbReference type="HOGENOM" id="CLU_1156789_0_0_1"/>
<feature type="transmembrane region" description="Helical" evidence="1">
    <location>
        <begin position="86"/>
        <end position="108"/>
    </location>
</feature>
<comment type="caution">
    <text evidence="2">The sequence shown here is derived from an EMBL/GenBank/DDBJ whole genome shotgun (WGS) entry which is preliminary data.</text>
</comment>
<accession>G4TNK6</accession>